<reference evidence="1 2" key="1">
    <citation type="submission" date="2019-01" db="EMBL/GenBank/DDBJ databases">
        <authorList>
            <person name="Chen W.-M."/>
        </authorList>
    </citation>
    <scope>NUCLEOTIDE SEQUENCE [LARGE SCALE GENOMIC DNA]</scope>
    <source>
        <strain evidence="1 2">FSY-15</strain>
    </source>
</reference>
<dbReference type="Proteomes" id="UP000282832">
    <property type="component" value="Unassembled WGS sequence"/>
</dbReference>
<keyword evidence="2" id="KW-1185">Reference proteome</keyword>
<evidence type="ECO:0000313" key="1">
    <source>
        <dbReference type="EMBL" id="RVU23329.1"/>
    </source>
</evidence>
<dbReference type="RefSeq" id="WP_127805480.1">
    <property type="nucleotide sequence ID" value="NZ_SACY01000006.1"/>
</dbReference>
<dbReference type="AlphaFoldDB" id="A0A437PMD1"/>
<organism evidence="1 2">
    <name type="scientific">Sandaracinomonas limnophila</name>
    <dbReference type="NCBI Taxonomy" id="1862386"/>
    <lineage>
        <taxon>Bacteria</taxon>
        <taxon>Pseudomonadati</taxon>
        <taxon>Bacteroidota</taxon>
        <taxon>Cytophagia</taxon>
        <taxon>Cytophagales</taxon>
        <taxon>Flectobacillaceae</taxon>
        <taxon>Sandaracinomonas</taxon>
    </lineage>
</organism>
<gene>
    <name evidence="1" type="ORF">EOJ36_11390</name>
</gene>
<protein>
    <recommendedName>
        <fullName evidence="3">Protochlamydia outer membrane protein domain-containing protein</fullName>
    </recommendedName>
</protein>
<dbReference type="OrthoDB" id="8887208at2"/>
<accession>A0A437PMD1</accession>
<evidence type="ECO:0008006" key="3">
    <source>
        <dbReference type="Google" id="ProtNLM"/>
    </source>
</evidence>
<proteinExistence type="predicted"/>
<comment type="caution">
    <text evidence="1">The sequence shown here is derived from an EMBL/GenBank/DDBJ whole genome shotgun (WGS) entry which is preliminary data.</text>
</comment>
<dbReference type="EMBL" id="SACY01000006">
    <property type="protein sequence ID" value="RVU23329.1"/>
    <property type="molecule type" value="Genomic_DNA"/>
</dbReference>
<sequence length="280" mass="31356">MKHLIFLLLLSPCCFNLKAQKTNSSLKKGQFYFSWGYNRSTYANSDIHFEGPGYDFTLANVVAKDFPTPISEIKTYLNPSLLSIPQFNFHVGYFFKDNWALSIGWDHMKYVMVNDQLSSITGSISGQVSSPAITVNPNYAGTYQNQAFTINSKDFLTFEHTDGFNYASVEIENYHTIWSSKKKNSKLDWVNGFGAGLVVPRSDVRLFTVGANHFWNVAGAGASIKTGLRWQFSKKVYFEGIAKAGSTNLWKIQTTGRAVDKASQVISYLEGYGALGVYIK</sequence>
<name>A0A437PMD1_9BACT</name>
<evidence type="ECO:0000313" key="2">
    <source>
        <dbReference type="Proteomes" id="UP000282832"/>
    </source>
</evidence>